<protein>
    <submittedName>
        <fullName evidence="2">Uncharacterized protein</fullName>
    </submittedName>
</protein>
<feature type="transmembrane region" description="Helical" evidence="1">
    <location>
        <begin position="35"/>
        <end position="60"/>
    </location>
</feature>
<evidence type="ECO:0000313" key="2">
    <source>
        <dbReference type="EMBL" id="TKJ90468.1"/>
    </source>
</evidence>
<comment type="caution">
    <text evidence="2">The sequence shown here is derived from an EMBL/GenBank/DDBJ whole genome shotgun (WGS) entry which is preliminary data.</text>
</comment>
<proteinExistence type="predicted"/>
<evidence type="ECO:0000256" key="1">
    <source>
        <dbReference type="SAM" id="Phobius"/>
    </source>
</evidence>
<sequence length="63" mass="7576">METCLKEMFTGRNARARQEEFNDIRDLHKSLLKLIFSYFIHIVIIVTIFRRSVTFAFITLPRK</sequence>
<name>A0A4U3FA13_9GAMM</name>
<accession>A0A4U3FA13</accession>
<dbReference type="EMBL" id="QGAC01000009">
    <property type="protein sequence ID" value="TKJ90468.1"/>
    <property type="molecule type" value="Genomic_DNA"/>
</dbReference>
<evidence type="ECO:0000313" key="3">
    <source>
        <dbReference type="Proteomes" id="UP000306393"/>
    </source>
</evidence>
<keyword evidence="1" id="KW-1133">Transmembrane helix</keyword>
<organism evidence="2 3">
    <name type="scientific">Erwinia persicina</name>
    <dbReference type="NCBI Taxonomy" id="55211"/>
    <lineage>
        <taxon>Bacteria</taxon>
        <taxon>Pseudomonadati</taxon>
        <taxon>Pseudomonadota</taxon>
        <taxon>Gammaproteobacteria</taxon>
        <taxon>Enterobacterales</taxon>
        <taxon>Erwiniaceae</taxon>
        <taxon>Erwinia</taxon>
    </lineage>
</organism>
<keyword evidence="1" id="KW-0812">Transmembrane</keyword>
<dbReference type="Proteomes" id="UP000306393">
    <property type="component" value="Unassembled WGS sequence"/>
</dbReference>
<gene>
    <name evidence="2" type="ORF">EpCFBP13511_11415</name>
</gene>
<keyword evidence="1" id="KW-0472">Membrane</keyword>
<dbReference type="AlphaFoldDB" id="A0A4U3FA13"/>
<reference evidence="2 3" key="1">
    <citation type="journal article" date="2019" name="Sci. Rep.">
        <title>Differences in resource use lead to coexistence of seed-transmitted microbial populations.</title>
        <authorList>
            <person name="Torres-Cortes G."/>
            <person name="Garcia B.J."/>
            <person name="Compant S."/>
            <person name="Rezki S."/>
            <person name="Jones P."/>
            <person name="Preveaux A."/>
            <person name="Briand M."/>
            <person name="Roulet A."/>
            <person name="Bouchez O."/>
            <person name="Jacobson D."/>
            <person name="Barret M."/>
        </authorList>
    </citation>
    <scope>NUCLEOTIDE SEQUENCE [LARGE SCALE GENOMIC DNA]</scope>
    <source>
        <strain evidence="2 3">CFBP13511</strain>
    </source>
</reference>